<evidence type="ECO:0008006" key="2">
    <source>
        <dbReference type="Google" id="ProtNLM"/>
    </source>
</evidence>
<reference evidence="1" key="1">
    <citation type="journal article" date="2014" name="Front. Microbiol.">
        <title>High frequency of phylogenetically diverse reductive dehalogenase-homologous genes in deep subseafloor sedimentary metagenomes.</title>
        <authorList>
            <person name="Kawai M."/>
            <person name="Futagami T."/>
            <person name="Toyoda A."/>
            <person name="Takaki Y."/>
            <person name="Nishi S."/>
            <person name="Hori S."/>
            <person name="Arai W."/>
            <person name="Tsubouchi T."/>
            <person name="Morono Y."/>
            <person name="Uchiyama I."/>
            <person name="Ito T."/>
            <person name="Fujiyama A."/>
            <person name="Inagaki F."/>
            <person name="Takami H."/>
        </authorList>
    </citation>
    <scope>NUCLEOTIDE SEQUENCE</scope>
    <source>
        <strain evidence="1">Expedition CK06-06</strain>
    </source>
</reference>
<dbReference type="AlphaFoldDB" id="X1QUY5"/>
<comment type="caution">
    <text evidence="1">The sequence shown here is derived from an EMBL/GenBank/DDBJ whole genome shotgun (WGS) entry which is preliminary data.</text>
</comment>
<dbReference type="Gene3D" id="3.40.109.10">
    <property type="entry name" value="NADH Oxidase"/>
    <property type="match status" value="1"/>
</dbReference>
<sequence>TWTWIGSVNNQSRLKKILKIPEWLNIFSIIALGYPAEKPFVEESADAIRPYRDALGKIHVPKKTLKHILHIDYYKSK</sequence>
<feature type="non-terminal residue" evidence="1">
    <location>
        <position position="1"/>
    </location>
</feature>
<dbReference type="EMBL" id="BARV01042272">
    <property type="protein sequence ID" value="GAI47089.1"/>
    <property type="molecule type" value="Genomic_DNA"/>
</dbReference>
<dbReference type="InterPro" id="IPR000415">
    <property type="entry name" value="Nitroreductase-like"/>
</dbReference>
<dbReference type="GO" id="GO:0016491">
    <property type="term" value="F:oxidoreductase activity"/>
    <property type="evidence" value="ECO:0007669"/>
    <property type="project" value="InterPro"/>
</dbReference>
<organism evidence="1">
    <name type="scientific">marine sediment metagenome</name>
    <dbReference type="NCBI Taxonomy" id="412755"/>
    <lineage>
        <taxon>unclassified sequences</taxon>
        <taxon>metagenomes</taxon>
        <taxon>ecological metagenomes</taxon>
    </lineage>
</organism>
<proteinExistence type="predicted"/>
<protein>
    <recommendedName>
        <fullName evidence="2">Nitroreductase domain-containing protein</fullName>
    </recommendedName>
</protein>
<accession>X1QUY5</accession>
<gene>
    <name evidence="1" type="ORF">S06H3_63644</name>
</gene>
<name>X1QUY5_9ZZZZ</name>
<evidence type="ECO:0000313" key="1">
    <source>
        <dbReference type="EMBL" id="GAI47089.1"/>
    </source>
</evidence>
<dbReference type="SUPFAM" id="SSF55469">
    <property type="entry name" value="FMN-dependent nitroreductase-like"/>
    <property type="match status" value="1"/>
</dbReference>